<dbReference type="RefSeq" id="WP_185243487.1">
    <property type="nucleotide sequence ID" value="NZ_AP023213.1"/>
</dbReference>
<keyword evidence="2" id="KW-1185">Reference proteome</keyword>
<dbReference type="AlphaFoldDB" id="A0A6S6M541"/>
<evidence type="ECO:0000313" key="1">
    <source>
        <dbReference type="EMBL" id="BCG48878.1"/>
    </source>
</evidence>
<keyword evidence="1" id="KW-0969">Cilium</keyword>
<organism evidence="1 2">
    <name type="scientific">Citrifermentans bremense</name>
    <dbReference type="NCBI Taxonomy" id="60035"/>
    <lineage>
        <taxon>Bacteria</taxon>
        <taxon>Pseudomonadati</taxon>
        <taxon>Thermodesulfobacteriota</taxon>
        <taxon>Desulfuromonadia</taxon>
        <taxon>Geobacterales</taxon>
        <taxon>Geobacteraceae</taxon>
        <taxon>Citrifermentans</taxon>
    </lineage>
</organism>
<accession>A0A6S6M541</accession>
<proteinExistence type="predicted"/>
<dbReference type="InterPro" id="IPR009384">
    <property type="entry name" value="SwrD-like"/>
</dbReference>
<sequence length="88" mass="10143">MIRLTRMDGTPVYLNPDLIEFIEENPDTLVILSNGKSYLFLESAAIAIDRIVRYKARILHLSSLANGKKYLKKCRGERFQRTTKLNAE</sequence>
<dbReference type="PANTHER" id="PTHR39185">
    <property type="entry name" value="SWARMING MOTILITY PROTEIN SWRD"/>
    <property type="match status" value="1"/>
</dbReference>
<evidence type="ECO:0000313" key="2">
    <source>
        <dbReference type="Proteomes" id="UP000515472"/>
    </source>
</evidence>
<name>A0A6S6M541_9BACT</name>
<keyword evidence="1" id="KW-0966">Cell projection</keyword>
<dbReference type="KEGG" id="gbn:GEOBRER4_36280"/>
<dbReference type="Pfam" id="PF06289">
    <property type="entry name" value="FlbD"/>
    <property type="match status" value="1"/>
</dbReference>
<dbReference type="PANTHER" id="PTHR39185:SF1">
    <property type="entry name" value="SWARMING MOTILITY PROTEIN SWRD"/>
    <property type="match status" value="1"/>
</dbReference>
<gene>
    <name evidence="1" type="ORF">GEOBRER4_n3773</name>
</gene>
<dbReference type="Proteomes" id="UP000515472">
    <property type="component" value="Chromosome"/>
</dbReference>
<protein>
    <submittedName>
        <fullName evidence="1">Flagellar protein FlbD</fullName>
    </submittedName>
</protein>
<reference evidence="1 2" key="1">
    <citation type="submission" date="2020-06" db="EMBL/GenBank/DDBJ databases">
        <title>Interaction of electrochemicaly active bacteria, Geobacter bremensis R4 on different carbon anode.</title>
        <authorList>
            <person name="Meng L."/>
            <person name="Yoshida N."/>
        </authorList>
    </citation>
    <scope>NUCLEOTIDE SEQUENCE [LARGE SCALE GENOMIC DNA]</scope>
    <source>
        <strain evidence="1 2">R4</strain>
    </source>
</reference>
<dbReference type="EMBL" id="AP023213">
    <property type="protein sequence ID" value="BCG48878.1"/>
    <property type="molecule type" value="Genomic_DNA"/>
</dbReference>
<keyword evidence="1" id="KW-0282">Flagellum</keyword>